<organism evidence="2 3">
    <name type="scientific">Linum trigynum</name>
    <dbReference type="NCBI Taxonomy" id="586398"/>
    <lineage>
        <taxon>Eukaryota</taxon>
        <taxon>Viridiplantae</taxon>
        <taxon>Streptophyta</taxon>
        <taxon>Embryophyta</taxon>
        <taxon>Tracheophyta</taxon>
        <taxon>Spermatophyta</taxon>
        <taxon>Magnoliopsida</taxon>
        <taxon>eudicotyledons</taxon>
        <taxon>Gunneridae</taxon>
        <taxon>Pentapetalae</taxon>
        <taxon>rosids</taxon>
        <taxon>fabids</taxon>
        <taxon>Malpighiales</taxon>
        <taxon>Linaceae</taxon>
        <taxon>Linum</taxon>
    </lineage>
</organism>
<dbReference type="Pfam" id="PF03372">
    <property type="entry name" value="Exo_endo_phos"/>
    <property type="match status" value="1"/>
</dbReference>
<reference evidence="2 3" key="1">
    <citation type="submission" date="2024-04" db="EMBL/GenBank/DDBJ databases">
        <authorList>
            <person name="Fracassetti M."/>
        </authorList>
    </citation>
    <scope>NUCLEOTIDE SEQUENCE [LARGE SCALE GENOMIC DNA]</scope>
</reference>
<evidence type="ECO:0000259" key="1">
    <source>
        <dbReference type="Pfam" id="PF03372"/>
    </source>
</evidence>
<dbReference type="InterPro" id="IPR005135">
    <property type="entry name" value="Endo/exonuclease/phosphatase"/>
</dbReference>
<accession>A0AAV2FCH6</accession>
<evidence type="ECO:0000313" key="2">
    <source>
        <dbReference type="EMBL" id="CAL1395984.1"/>
    </source>
</evidence>
<evidence type="ECO:0000313" key="3">
    <source>
        <dbReference type="Proteomes" id="UP001497516"/>
    </source>
</evidence>
<sequence>MRTFSYNCPGLGNTRVVGALKSLLRQTTPSLVFLSETKQIEEYNEEFRKKLGYDKGDAWSTNQEGGGRAGGVALWWKEEVLVQVMSSSLHHIDAKVIEKDGVVWRFTGVYGWSKNEDKHNMWELMTLLNDQWRGPWLCGGDFNQIVNSGEKSGGRLMGDGYMEDFRLYLAECGLKDLVFHGYPFTWDNRRKAKRFVEERLDLFVATNEWQVHFPEARILHLDRDRSDHRPLVCDPKGEANIEVKWGWQFRFEPHWVRHDGCKQTVAQVRSEEGHSETVNKLDKCRLKLDQWSKETFPNYRTQPARIKKEIRKLDWLRKTNVVLDQRRTLESELAALDHDEELFWKQRSRANWLKGGDKNTNYFHWKASSRKKRNTLKKLQDEAGKRYVGQEELFACMVTFCLYSQRVHHQFRHRC</sequence>
<dbReference type="Gene3D" id="3.60.10.10">
    <property type="entry name" value="Endonuclease/exonuclease/phosphatase"/>
    <property type="match status" value="1"/>
</dbReference>
<dbReference type="Proteomes" id="UP001497516">
    <property type="component" value="Chromosome 6"/>
</dbReference>
<protein>
    <recommendedName>
        <fullName evidence="1">Endonuclease/exonuclease/phosphatase domain-containing protein</fullName>
    </recommendedName>
</protein>
<name>A0AAV2FCH6_9ROSI</name>
<proteinExistence type="predicted"/>
<gene>
    <name evidence="2" type="ORF">LTRI10_LOCUS36378</name>
</gene>
<feature type="domain" description="Endonuclease/exonuclease/phosphatase" evidence="1">
    <location>
        <begin position="5"/>
        <end position="228"/>
    </location>
</feature>
<dbReference type="EMBL" id="OZ034819">
    <property type="protein sequence ID" value="CAL1395984.1"/>
    <property type="molecule type" value="Genomic_DNA"/>
</dbReference>
<keyword evidence="3" id="KW-1185">Reference proteome</keyword>
<dbReference type="PANTHER" id="PTHR33710:SF62">
    <property type="entry name" value="DUF4283 DOMAIN PROTEIN"/>
    <property type="match status" value="1"/>
</dbReference>
<dbReference type="AlphaFoldDB" id="A0AAV2FCH6"/>
<dbReference type="PANTHER" id="PTHR33710">
    <property type="entry name" value="BNAC02G09200D PROTEIN"/>
    <property type="match status" value="1"/>
</dbReference>
<dbReference type="SUPFAM" id="SSF56219">
    <property type="entry name" value="DNase I-like"/>
    <property type="match status" value="1"/>
</dbReference>
<dbReference type="InterPro" id="IPR036691">
    <property type="entry name" value="Endo/exonu/phosph_ase_sf"/>
</dbReference>
<dbReference type="GO" id="GO:0003824">
    <property type="term" value="F:catalytic activity"/>
    <property type="evidence" value="ECO:0007669"/>
    <property type="project" value="InterPro"/>
</dbReference>